<name>A0A7Y6E067_9CELL</name>
<gene>
    <name evidence="2" type="ORF">HP550_21180</name>
</gene>
<dbReference type="EMBL" id="JABMCI010000071">
    <property type="protein sequence ID" value="NUU19764.1"/>
    <property type="molecule type" value="Genomic_DNA"/>
</dbReference>
<keyword evidence="2" id="KW-0489">Methyltransferase</keyword>
<dbReference type="Proteomes" id="UP000565724">
    <property type="component" value="Unassembled WGS sequence"/>
</dbReference>
<accession>A0A7Y6E067</accession>
<protein>
    <submittedName>
        <fullName evidence="2">Methyltransferase domain-containing protein</fullName>
    </submittedName>
</protein>
<dbReference type="AlphaFoldDB" id="A0A7Y6E067"/>
<dbReference type="CDD" id="cd02440">
    <property type="entry name" value="AdoMet_MTases"/>
    <property type="match status" value="1"/>
</dbReference>
<organism evidence="2 3">
    <name type="scientific">Cellulomonas humilata</name>
    <dbReference type="NCBI Taxonomy" id="144055"/>
    <lineage>
        <taxon>Bacteria</taxon>
        <taxon>Bacillati</taxon>
        <taxon>Actinomycetota</taxon>
        <taxon>Actinomycetes</taxon>
        <taxon>Micrococcales</taxon>
        <taxon>Cellulomonadaceae</taxon>
        <taxon>Cellulomonas</taxon>
    </lineage>
</organism>
<evidence type="ECO:0000259" key="1">
    <source>
        <dbReference type="Pfam" id="PF08241"/>
    </source>
</evidence>
<dbReference type="GO" id="GO:0032259">
    <property type="term" value="P:methylation"/>
    <property type="evidence" value="ECO:0007669"/>
    <property type="project" value="UniProtKB-KW"/>
</dbReference>
<feature type="domain" description="Methyltransferase type 11" evidence="1">
    <location>
        <begin position="46"/>
        <end position="141"/>
    </location>
</feature>
<dbReference type="Pfam" id="PF08241">
    <property type="entry name" value="Methyltransf_11"/>
    <property type="match status" value="1"/>
</dbReference>
<dbReference type="PANTHER" id="PTHR43861:SF1">
    <property type="entry name" value="TRANS-ACONITATE 2-METHYLTRANSFERASE"/>
    <property type="match status" value="1"/>
</dbReference>
<keyword evidence="2" id="KW-0808">Transferase</keyword>
<evidence type="ECO:0000313" key="2">
    <source>
        <dbReference type="EMBL" id="NUU19764.1"/>
    </source>
</evidence>
<sequence>MATPDGIVGVFDRAADSYESVGVPWAGPIAARLVAELDPRPGERVLDVGCGRGAALGPLADGVGPSGFALGIDLAPRMVELAARDLAHLAQVDVRIGDAGSPDLPRSSFDVVAASLVIFFLPDPAAALGSWAELLVSGGRLGVTTLGEKDPGWTAVDRLFEPHLPAELVAARARGLRGPYSSDAGMERLLSTAGLAQVRTVPDQVSAVFHDPEQFLAFSWSHGQRSMWEAVPQGDHARLREEVLAEIDRQRDAAGTVTFVQEVRHTLGVRP</sequence>
<dbReference type="InterPro" id="IPR029063">
    <property type="entry name" value="SAM-dependent_MTases_sf"/>
</dbReference>
<reference evidence="2 3" key="1">
    <citation type="submission" date="2020-05" db="EMBL/GenBank/DDBJ databases">
        <title>Genome Sequencing of Type Strains.</title>
        <authorList>
            <person name="Lemaire J.F."/>
            <person name="Inderbitzin P."/>
            <person name="Gregorio O.A."/>
            <person name="Collins S.B."/>
            <person name="Wespe N."/>
            <person name="Knight-Connoni V."/>
        </authorList>
    </citation>
    <scope>NUCLEOTIDE SEQUENCE [LARGE SCALE GENOMIC DNA]</scope>
    <source>
        <strain evidence="2 3">ATCC 25174</strain>
    </source>
</reference>
<dbReference type="GO" id="GO:0008757">
    <property type="term" value="F:S-adenosylmethionine-dependent methyltransferase activity"/>
    <property type="evidence" value="ECO:0007669"/>
    <property type="project" value="InterPro"/>
</dbReference>
<comment type="caution">
    <text evidence="2">The sequence shown here is derived from an EMBL/GenBank/DDBJ whole genome shotgun (WGS) entry which is preliminary data.</text>
</comment>
<dbReference type="SUPFAM" id="SSF53335">
    <property type="entry name" value="S-adenosyl-L-methionine-dependent methyltransferases"/>
    <property type="match status" value="1"/>
</dbReference>
<dbReference type="RefSeq" id="WP_175349660.1">
    <property type="nucleotide sequence ID" value="NZ_JABMCI010000071.1"/>
</dbReference>
<evidence type="ECO:0000313" key="3">
    <source>
        <dbReference type="Proteomes" id="UP000565724"/>
    </source>
</evidence>
<dbReference type="PANTHER" id="PTHR43861">
    <property type="entry name" value="TRANS-ACONITATE 2-METHYLTRANSFERASE-RELATED"/>
    <property type="match status" value="1"/>
</dbReference>
<dbReference type="InterPro" id="IPR013216">
    <property type="entry name" value="Methyltransf_11"/>
</dbReference>
<dbReference type="Gene3D" id="3.40.50.150">
    <property type="entry name" value="Vaccinia Virus protein VP39"/>
    <property type="match status" value="1"/>
</dbReference>
<proteinExistence type="predicted"/>
<keyword evidence="3" id="KW-1185">Reference proteome</keyword>